<evidence type="ECO:0000313" key="3">
    <source>
        <dbReference type="Proteomes" id="UP000299102"/>
    </source>
</evidence>
<feature type="region of interest" description="Disordered" evidence="1">
    <location>
        <begin position="47"/>
        <end position="167"/>
    </location>
</feature>
<protein>
    <submittedName>
        <fullName evidence="2">Uncharacterized protein</fullName>
    </submittedName>
</protein>
<sequence length="167" mass="19243">MRHVSTCWPGAENTRTLFVLSEDISASPMTPDDTRTMFYMSSLPGVRPIGYLRGTYNRERHTQRDKTSGKRKQRTSPQLEGKQAKKKKDSGPSPSYKKILKGHGNKKPTNRIKVQSKKEKRRQHTEQLSKQPLKQPLPKPQQSQLKHKRQKPQKSPLRPNALIIRPS</sequence>
<gene>
    <name evidence="2" type="ORF">EVAR_916_1</name>
</gene>
<dbReference type="Proteomes" id="UP000299102">
    <property type="component" value="Unassembled WGS sequence"/>
</dbReference>
<feature type="compositionally biased region" description="Basic and acidic residues" evidence="1">
    <location>
        <begin position="56"/>
        <end position="68"/>
    </location>
</feature>
<evidence type="ECO:0000313" key="2">
    <source>
        <dbReference type="EMBL" id="GBP00329.1"/>
    </source>
</evidence>
<reference evidence="2 3" key="1">
    <citation type="journal article" date="2019" name="Commun. Biol.">
        <title>The bagworm genome reveals a unique fibroin gene that provides high tensile strength.</title>
        <authorList>
            <person name="Kono N."/>
            <person name="Nakamura H."/>
            <person name="Ohtoshi R."/>
            <person name="Tomita M."/>
            <person name="Numata K."/>
            <person name="Arakawa K."/>
        </authorList>
    </citation>
    <scope>NUCLEOTIDE SEQUENCE [LARGE SCALE GENOMIC DNA]</scope>
</reference>
<dbReference type="AlphaFoldDB" id="A0A4C1SDU3"/>
<comment type="caution">
    <text evidence="2">The sequence shown here is derived from an EMBL/GenBank/DDBJ whole genome shotgun (WGS) entry which is preliminary data.</text>
</comment>
<proteinExistence type="predicted"/>
<accession>A0A4C1SDU3</accession>
<dbReference type="EMBL" id="BGZK01000005">
    <property type="protein sequence ID" value="GBP00329.1"/>
    <property type="molecule type" value="Genomic_DNA"/>
</dbReference>
<feature type="compositionally biased region" description="Low complexity" evidence="1">
    <location>
        <begin position="128"/>
        <end position="144"/>
    </location>
</feature>
<feature type="compositionally biased region" description="Basic residues" evidence="1">
    <location>
        <begin position="98"/>
        <end position="123"/>
    </location>
</feature>
<keyword evidence="3" id="KW-1185">Reference proteome</keyword>
<evidence type="ECO:0000256" key="1">
    <source>
        <dbReference type="SAM" id="MobiDB-lite"/>
    </source>
</evidence>
<organism evidence="2 3">
    <name type="scientific">Eumeta variegata</name>
    <name type="common">Bagworm moth</name>
    <name type="synonym">Eumeta japonica</name>
    <dbReference type="NCBI Taxonomy" id="151549"/>
    <lineage>
        <taxon>Eukaryota</taxon>
        <taxon>Metazoa</taxon>
        <taxon>Ecdysozoa</taxon>
        <taxon>Arthropoda</taxon>
        <taxon>Hexapoda</taxon>
        <taxon>Insecta</taxon>
        <taxon>Pterygota</taxon>
        <taxon>Neoptera</taxon>
        <taxon>Endopterygota</taxon>
        <taxon>Lepidoptera</taxon>
        <taxon>Glossata</taxon>
        <taxon>Ditrysia</taxon>
        <taxon>Tineoidea</taxon>
        <taxon>Psychidae</taxon>
        <taxon>Oiketicinae</taxon>
        <taxon>Eumeta</taxon>
    </lineage>
</organism>
<name>A0A4C1SDU3_EUMVA</name>